<dbReference type="EMBL" id="BAAABM010000037">
    <property type="protein sequence ID" value="GAA0349132.1"/>
    <property type="molecule type" value="Genomic_DNA"/>
</dbReference>
<dbReference type="Gene3D" id="1.25.40.10">
    <property type="entry name" value="Tetratricopeptide repeat domain"/>
    <property type="match status" value="2"/>
</dbReference>
<comment type="caution">
    <text evidence="2">The sequence shown here is derived from an EMBL/GenBank/DDBJ whole genome shotgun (WGS) entry which is preliminary data.</text>
</comment>
<dbReference type="SUPFAM" id="SSF52540">
    <property type="entry name" value="P-loop containing nucleoside triphosphate hydrolases"/>
    <property type="match status" value="1"/>
</dbReference>
<dbReference type="InterPro" id="IPR011990">
    <property type="entry name" value="TPR-like_helical_dom_sf"/>
</dbReference>
<dbReference type="Pfam" id="PF00931">
    <property type="entry name" value="NB-ARC"/>
    <property type="match status" value="1"/>
</dbReference>
<dbReference type="Pfam" id="PF13374">
    <property type="entry name" value="TPR_10"/>
    <property type="match status" value="2"/>
</dbReference>
<dbReference type="PANTHER" id="PTHR46082">
    <property type="entry name" value="ATP/GTP-BINDING PROTEIN-RELATED"/>
    <property type="match status" value="1"/>
</dbReference>
<reference evidence="3" key="1">
    <citation type="journal article" date="2019" name="Int. J. Syst. Evol. Microbiol.">
        <title>The Global Catalogue of Microorganisms (GCM) 10K type strain sequencing project: providing services to taxonomists for standard genome sequencing and annotation.</title>
        <authorList>
            <consortium name="The Broad Institute Genomics Platform"/>
            <consortium name="The Broad Institute Genome Sequencing Center for Infectious Disease"/>
            <person name="Wu L."/>
            <person name="Ma J."/>
        </authorList>
    </citation>
    <scope>NUCLEOTIDE SEQUENCE [LARGE SCALE GENOMIC DNA]</scope>
    <source>
        <strain evidence="3">JCM 3146</strain>
    </source>
</reference>
<evidence type="ECO:0000259" key="1">
    <source>
        <dbReference type="Pfam" id="PF00931"/>
    </source>
</evidence>
<feature type="domain" description="NB-ARC" evidence="1">
    <location>
        <begin position="73"/>
        <end position="232"/>
    </location>
</feature>
<evidence type="ECO:0000313" key="3">
    <source>
        <dbReference type="Proteomes" id="UP001501822"/>
    </source>
</evidence>
<dbReference type="InterPro" id="IPR019734">
    <property type="entry name" value="TPR_rpt"/>
</dbReference>
<accession>A0ABP3GLX4</accession>
<dbReference type="Proteomes" id="UP001501822">
    <property type="component" value="Unassembled WGS sequence"/>
</dbReference>
<dbReference type="Pfam" id="PF13424">
    <property type="entry name" value="TPR_12"/>
    <property type="match status" value="3"/>
</dbReference>
<gene>
    <name evidence="2" type="primary">fxsT_1</name>
    <name evidence="2" type="ORF">GCM10010151_43650</name>
</gene>
<dbReference type="SUPFAM" id="SSF48452">
    <property type="entry name" value="TPR-like"/>
    <property type="match status" value="3"/>
</dbReference>
<organism evidence="2 3">
    <name type="scientific">Actinoallomurus spadix</name>
    <dbReference type="NCBI Taxonomy" id="79912"/>
    <lineage>
        <taxon>Bacteria</taxon>
        <taxon>Bacillati</taxon>
        <taxon>Actinomycetota</taxon>
        <taxon>Actinomycetes</taxon>
        <taxon>Streptosporangiales</taxon>
        <taxon>Thermomonosporaceae</taxon>
        <taxon>Actinoallomurus</taxon>
    </lineage>
</organism>
<dbReference type="SMART" id="SM00028">
    <property type="entry name" value="TPR"/>
    <property type="match status" value="5"/>
</dbReference>
<evidence type="ECO:0000313" key="2">
    <source>
        <dbReference type="EMBL" id="GAA0349132.1"/>
    </source>
</evidence>
<protein>
    <submittedName>
        <fullName evidence="2">FxSxx-COOH system tetratricopeptide repeat protein</fullName>
    </submittedName>
</protein>
<dbReference type="PANTHER" id="PTHR46082:SF6">
    <property type="entry name" value="AAA+ ATPASE DOMAIN-CONTAINING PROTEIN-RELATED"/>
    <property type="match status" value="1"/>
</dbReference>
<sequence length="784" mass="84997">MTSPPPANADDGHAHVRMEGAASEYGRVYQSLGDQIITQVNLPEQALRPVDQVAAPPGLANVPGHSHTFVGREDELADLDASLTTTGGVVVAAVHGLGGVGKSTLAARYAATEAGRLNPVWWITADTAQSVQAGLASLAVGLQSELAVGLPLEMLAQRATRWLAAHEGWLVVLDNVTDPADVEPLLNQTLTGRIVVTSRLAEGWHRYGARVLRLDVLTETQAVDLLTLITAQGQSDADLDGATALVRELGFLPLAVEQAAAYLHQSQISPCAYLDLLAQYPAAMYDEAARGSDAKRTIARIWRLTLNELTDLPLAGAILQTFAWYGPEAIPRSLLNGIFEPPQTQRALGALAAYNMIALDGERISIHRLVQAVARTPDPSDPYRQADDINNARDLATALLVAALPDDYQDPAKWPAWRSLLPHINALLAHASPDTDSTETSHLLNQAGLFLGSQGRSDNAIGFFERAIAADKRLREDDDPEIFTPQHNLAVAYSDVGDLEKAIPLLERILADRKRILGVDHIDTMTTQNNLGSAYQEAGDLVRAVRLLKQTLTDRERVLGSDHPHTLSSRNNLANAYRAADNFARAVPLFEQAVADHERVLGSGHSHTMAVRSNLAGAYQGAGDPDRAVAILEQIFADSEKIFGDESLETLRARNNLAGACLEAGDPERAIRLFERTIADSNRIRGKNHPNTIASKDSLSRAYRDAGDFRQSIAMLEQVISGWKETIGTDDPRTITARHNLAHAHQFAGDFRRAAQLHRDLIPDCIRVLGPDNLVTRCAATWRG</sequence>
<dbReference type="InterPro" id="IPR002182">
    <property type="entry name" value="NB-ARC"/>
</dbReference>
<dbReference type="InterPro" id="IPR053137">
    <property type="entry name" value="NLR-like"/>
</dbReference>
<name>A0ABP3GLX4_9ACTN</name>
<keyword evidence="3" id="KW-1185">Reference proteome</keyword>
<dbReference type="InterPro" id="IPR027417">
    <property type="entry name" value="P-loop_NTPase"/>
</dbReference>
<dbReference type="Gene3D" id="3.40.50.300">
    <property type="entry name" value="P-loop containing nucleotide triphosphate hydrolases"/>
    <property type="match status" value="1"/>
</dbReference>
<proteinExistence type="predicted"/>
<dbReference type="PRINTS" id="PR00364">
    <property type="entry name" value="DISEASERSIST"/>
</dbReference>
<dbReference type="RefSeq" id="WP_252801681.1">
    <property type="nucleotide sequence ID" value="NZ_BAAABM010000037.1"/>
</dbReference>